<dbReference type="Gene3D" id="4.10.800.10">
    <property type="entry name" value="Thyroglobulin type-1"/>
    <property type="match status" value="1"/>
</dbReference>
<sequence>MKALSVTLTFAALLTLSRAMPLNSTNFSKNSGLCEYVTQQALNILGGFVPHCDVYGNFLPKQCSGSTGFCWCVNVITGEEIPNTRTAPGSVPVNCDLEFYCPYGWSLFGRQCFLFIDSPKTWAEAEGYCLFEAANLASVHSNVENHFIQALTRADTHDFPLTWIGGNDCVHFGFWMWSDGSKFQYDNWFEDYKVDRKERCLQMNYEYNKKWHYAFCDEMHPFVCAKTI</sequence>
<evidence type="ECO:0000259" key="5">
    <source>
        <dbReference type="PROSITE" id="PS51162"/>
    </source>
</evidence>
<name>A0A6J2PCZ5_COTGO</name>
<gene>
    <name evidence="7" type="primary">eslec</name>
</gene>
<dbReference type="PROSITE" id="PS50041">
    <property type="entry name" value="C_TYPE_LECTIN_2"/>
    <property type="match status" value="1"/>
</dbReference>
<dbReference type="InterPro" id="IPR000716">
    <property type="entry name" value="Thyroglobulin_1"/>
</dbReference>
<dbReference type="Proteomes" id="UP000504630">
    <property type="component" value="Unplaced"/>
</dbReference>
<reference evidence="7" key="1">
    <citation type="submission" date="2025-08" db="UniProtKB">
        <authorList>
            <consortium name="RefSeq"/>
        </authorList>
    </citation>
    <scope>IDENTIFICATION</scope>
</reference>
<dbReference type="InterPro" id="IPR016186">
    <property type="entry name" value="C-type_lectin-like/link_sf"/>
</dbReference>
<dbReference type="SMART" id="SM00034">
    <property type="entry name" value="CLECT"/>
    <property type="match status" value="1"/>
</dbReference>
<organism evidence="6 7">
    <name type="scientific">Cottoperca gobio</name>
    <name type="common">Frogmouth</name>
    <name type="synonym">Aphritis gobio</name>
    <dbReference type="NCBI Taxonomy" id="56716"/>
    <lineage>
        <taxon>Eukaryota</taxon>
        <taxon>Metazoa</taxon>
        <taxon>Chordata</taxon>
        <taxon>Craniata</taxon>
        <taxon>Vertebrata</taxon>
        <taxon>Euteleostomi</taxon>
        <taxon>Actinopterygii</taxon>
        <taxon>Neopterygii</taxon>
        <taxon>Teleostei</taxon>
        <taxon>Neoteleostei</taxon>
        <taxon>Acanthomorphata</taxon>
        <taxon>Eupercaria</taxon>
        <taxon>Perciformes</taxon>
        <taxon>Notothenioidei</taxon>
        <taxon>Bovichtidae</taxon>
        <taxon>Cottoperca</taxon>
    </lineage>
</organism>
<keyword evidence="1 2" id="KW-1015">Disulfide bond</keyword>
<dbReference type="PANTHER" id="PTHR22803">
    <property type="entry name" value="MANNOSE, PHOSPHOLIPASE, LECTIN RECEPTOR RELATED"/>
    <property type="match status" value="1"/>
</dbReference>
<evidence type="ECO:0000259" key="4">
    <source>
        <dbReference type="PROSITE" id="PS50041"/>
    </source>
</evidence>
<dbReference type="GeneID" id="115005446"/>
<dbReference type="Pfam" id="PF00086">
    <property type="entry name" value="Thyroglobulin_1"/>
    <property type="match status" value="1"/>
</dbReference>
<dbReference type="CDD" id="cd00037">
    <property type="entry name" value="CLECT"/>
    <property type="match status" value="1"/>
</dbReference>
<dbReference type="Gene3D" id="3.10.100.10">
    <property type="entry name" value="Mannose-Binding Protein A, subunit A"/>
    <property type="match status" value="1"/>
</dbReference>
<dbReference type="RefSeq" id="XP_029283126.1">
    <property type="nucleotide sequence ID" value="XM_029427266.1"/>
</dbReference>
<accession>A0A6J2PCZ5</accession>
<feature type="domain" description="Thyroglobulin type-1" evidence="5">
    <location>
        <begin position="31"/>
        <end position="95"/>
    </location>
</feature>
<dbReference type="OrthoDB" id="7357196at2759"/>
<dbReference type="SUPFAM" id="SSF56436">
    <property type="entry name" value="C-type lectin-like"/>
    <property type="match status" value="1"/>
</dbReference>
<dbReference type="SMART" id="SM00211">
    <property type="entry name" value="TY"/>
    <property type="match status" value="1"/>
</dbReference>
<keyword evidence="3" id="KW-0732">Signal</keyword>
<feature type="signal peptide" evidence="3">
    <location>
        <begin position="1"/>
        <end position="19"/>
    </location>
</feature>
<dbReference type="KEGG" id="cgob:115005446"/>
<dbReference type="PROSITE" id="PS51162">
    <property type="entry name" value="THYROGLOBULIN_1_2"/>
    <property type="match status" value="1"/>
</dbReference>
<feature type="disulfide bond" evidence="2">
    <location>
        <begin position="63"/>
        <end position="70"/>
    </location>
</feature>
<dbReference type="Pfam" id="PF00059">
    <property type="entry name" value="Lectin_C"/>
    <property type="match status" value="1"/>
</dbReference>
<dbReference type="InterPro" id="IPR016187">
    <property type="entry name" value="CTDL_fold"/>
</dbReference>
<dbReference type="InParanoid" id="A0A6J2PCZ5"/>
<evidence type="ECO:0000313" key="7">
    <source>
        <dbReference type="RefSeq" id="XP_029283126.1"/>
    </source>
</evidence>
<dbReference type="InterPro" id="IPR050111">
    <property type="entry name" value="C-type_lectin/snaclec_domain"/>
</dbReference>
<evidence type="ECO:0000256" key="1">
    <source>
        <dbReference type="ARBA" id="ARBA00023157"/>
    </source>
</evidence>
<dbReference type="SUPFAM" id="SSF57610">
    <property type="entry name" value="Thyroglobulin type-1 domain"/>
    <property type="match status" value="1"/>
</dbReference>
<keyword evidence="6" id="KW-1185">Reference proteome</keyword>
<proteinExistence type="predicted"/>
<feature type="chain" id="PRO_5027020375" evidence="3">
    <location>
        <begin position="20"/>
        <end position="228"/>
    </location>
</feature>
<dbReference type="InterPro" id="IPR001304">
    <property type="entry name" value="C-type_lectin-like"/>
</dbReference>
<dbReference type="PROSITE" id="PS00484">
    <property type="entry name" value="THYROGLOBULIN_1_1"/>
    <property type="match status" value="1"/>
</dbReference>
<dbReference type="PRINTS" id="PR01504">
    <property type="entry name" value="PNCREATITSAP"/>
</dbReference>
<evidence type="ECO:0000256" key="2">
    <source>
        <dbReference type="PROSITE-ProRule" id="PRU00500"/>
    </source>
</evidence>
<protein>
    <submittedName>
        <fullName evidence="7">Galactose-specific lectin nattectin</fullName>
    </submittedName>
</protein>
<evidence type="ECO:0000256" key="3">
    <source>
        <dbReference type="SAM" id="SignalP"/>
    </source>
</evidence>
<evidence type="ECO:0000313" key="6">
    <source>
        <dbReference type="Proteomes" id="UP000504630"/>
    </source>
</evidence>
<comment type="caution">
    <text evidence="2">Lacks conserved residue(s) required for the propagation of feature annotation.</text>
</comment>
<dbReference type="AlphaFoldDB" id="A0A6J2PCZ5"/>
<dbReference type="InterPro" id="IPR036857">
    <property type="entry name" value="Thyroglobulin_1_sf"/>
</dbReference>
<dbReference type="CTD" id="100320899"/>
<dbReference type="CDD" id="cd00191">
    <property type="entry name" value="TY"/>
    <property type="match status" value="1"/>
</dbReference>
<feature type="domain" description="C-type lectin" evidence="4">
    <location>
        <begin position="108"/>
        <end position="225"/>
    </location>
</feature>